<dbReference type="EMBL" id="CP012333">
    <property type="protein sequence ID" value="AKU97483.1"/>
    <property type="molecule type" value="Genomic_DNA"/>
</dbReference>
<evidence type="ECO:0008006" key="4">
    <source>
        <dbReference type="Google" id="ProtNLM"/>
    </source>
</evidence>
<dbReference type="STRING" id="1391654.AKJ09_04147"/>
<dbReference type="KEGG" id="llu:AKJ09_04147"/>
<evidence type="ECO:0000313" key="2">
    <source>
        <dbReference type="EMBL" id="AKU97483.1"/>
    </source>
</evidence>
<feature type="compositionally biased region" description="Low complexity" evidence="1">
    <location>
        <begin position="12"/>
        <end position="23"/>
    </location>
</feature>
<dbReference type="AlphaFoldDB" id="A0A0K1PVC2"/>
<name>A0A0K1PVC2_9BACT</name>
<sequence length="111" mass="11787">MGANEAHPCLPTTTSSSRARAAYSAARGNRQADEWTHLDAWGHAIEKVTAGERPASANEAFAIVSVLDMNADGAPEIVVHARSADTYDDDVYTLEPDGRVQLVVSRSGGYA</sequence>
<proteinExistence type="predicted"/>
<accession>A0A0K1PVC2</accession>
<evidence type="ECO:0000256" key="1">
    <source>
        <dbReference type="SAM" id="MobiDB-lite"/>
    </source>
</evidence>
<evidence type="ECO:0000313" key="3">
    <source>
        <dbReference type="Proteomes" id="UP000064967"/>
    </source>
</evidence>
<dbReference type="Proteomes" id="UP000064967">
    <property type="component" value="Chromosome"/>
</dbReference>
<organism evidence="2 3">
    <name type="scientific">Labilithrix luteola</name>
    <dbReference type="NCBI Taxonomy" id="1391654"/>
    <lineage>
        <taxon>Bacteria</taxon>
        <taxon>Pseudomonadati</taxon>
        <taxon>Myxococcota</taxon>
        <taxon>Polyangia</taxon>
        <taxon>Polyangiales</taxon>
        <taxon>Labilitrichaceae</taxon>
        <taxon>Labilithrix</taxon>
    </lineage>
</organism>
<protein>
    <recommendedName>
        <fullName evidence="4">VCBS repeat-containing protein</fullName>
    </recommendedName>
</protein>
<gene>
    <name evidence="2" type="ORF">AKJ09_04147</name>
</gene>
<feature type="region of interest" description="Disordered" evidence="1">
    <location>
        <begin position="1"/>
        <end position="23"/>
    </location>
</feature>
<keyword evidence="3" id="KW-1185">Reference proteome</keyword>
<reference evidence="2 3" key="1">
    <citation type="submission" date="2015-08" db="EMBL/GenBank/DDBJ databases">
        <authorList>
            <person name="Babu N.S."/>
            <person name="Beckwith C.J."/>
            <person name="Beseler K.G."/>
            <person name="Brison A."/>
            <person name="Carone J.V."/>
            <person name="Caskin T.P."/>
            <person name="Diamond M."/>
            <person name="Durham M.E."/>
            <person name="Foxe J.M."/>
            <person name="Go M."/>
            <person name="Henderson B.A."/>
            <person name="Jones I.B."/>
            <person name="McGettigan J.A."/>
            <person name="Micheletti S.J."/>
            <person name="Nasrallah M.E."/>
            <person name="Ortiz D."/>
            <person name="Piller C.R."/>
            <person name="Privatt S.R."/>
            <person name="Schneider S.L."/>
            <person name="Sharp S."/>
            <person name="Smith T.C."/>
            <person name="Stanton J.D."/>
            <person name="Ullery H.E."/>
            <person name="Wilson R.J."/>
            <person name="Serrano M.G."/>
            <person name="Buck G."/>
            <person name="Lee V."/>
            <person name="Wang Y."/>
            <person name="Carvalho R."/>
            <person name="Voegtly L."/>
            <person name="Shi R."/>
            <person name="Duckworth R."/>
            <person name="Johnson A."/>
            <person name="Loviza R."/>
            <person name="Walstead R."/>
            <person name="Shah Z."/>
            <person name="Kiflezghi M."/>
            <person name="Wade K."/>
            <person name="Ball S.L."/>
            <person name="Bradley K.W."/>
            <person name="Asai D.J."/>
            <person name="Bowman C.A."/>
            <person name="Russell D.A."/>
            <person name="Pope W.H."/>
            <person name="Jacobs-Sera D."/>
            <person name="Hendrix R.W."/>
            <person name="Hatfull G.F."/>
        </authorList>
    </citation>
    <scope>NUCLEOTIDE SEQUENCE [LARGE SCALE GENOMIC DNA]</scope>
    <source>
        <strain evidence="2 3">DSM 27648</strain>
    </source>
</reference>